<feature type="non-terminal residue" evidence="2">
    <location>
        <position position="237"/>
    </location>
</feature>
<feature type="transmembrane region" description="Helical" evidence="1">
    <location>
        <begin position="153"/>
        <end position="181"/>
    </location>
</feature>
<gene>
    <name evidence="2" type="ORF">LLT6_08320</name>
</gene>
<keyword evidence="1" id="KW-0472">Membrane</keyword>
<feature type="transmembrane region" description="Helical" evidence="1">
    <location>
        <begin position="201"/>
        <end position="222"/>
    </location>
</feature>
<comment type="caution">
    <text evidence="2">The sequence shown here is derived from an EMBL/GenBank/DDBJ whole genome shotgun (WGS) entry which is preliminary data.</text>
</comment>
<dbReference type="AlphaFoldDB" id="T0SEN9"/>
<keyword evidence="1" id="KW-0812">Transmembrane</keyword>
<organism evidence="2 3">
    <name type="scientific">Lactococcus cremoris subsp. cremoris TIFN6</name>
    <dbReference type="NCBI Taxonomy" id="1234876"/>
    <lineage>
        <taxon>Bacteria</taxon>
        <taxon>Bacillati</taxon>
        <taxon>Bacillota</taxon>
        <taxon>Bacilli</taxon>
        <taxon>Lactobacillales</taxon>
        <taxon>Streptococcaceae</taxon>
        <taxon>Lactococcus</taxon>
        <taxon>Lactococcus cremoris subsp. cremoris</taxon>
    </lineage>
</organism>
<feature type="transmembrane region" description="Helical" evidence="1">
    <location>
        <begin position="36"/>
        <end position="56"/>
    </location>
</feature>
<accession>T0SEN9</accession>
<keyword evidence="1" id="KW-1133">Transmembrane helix</keyword>
<evidence type="ECO:0008006" key="4">
    <source>
        <dbReference type="Google" id="ProtNLM"/>
    </source>
</evidence>
<feature type="transmembrane region" description="Helical" evidence="1">
    <location>
        <begin position="6"/>
        <end position="24"/>
    </location>
</feature>
<feature type="transmembrane region" description="Helical" evidence="1">
    <location>
        <begin position="76"/>
        <end position="95"/>
    </location>
</feature>
<sequence>MKLILSSILLGFGGFDPMGAILIMAELAKGTKKKQIYLFALMALLSTVIFGLIFSYGASIGLDYFTNIMNHIPDMAYVFTGFLISIVCVAWFIRTTFLKGNKEREDDKKESKFMQFAKRSMPLAGFIFGFWAMSDPTFWAVVALSAKEGNILLTILCLTIWMLLGQIPLYTLVVSLIFNVYEKLIKVVSRYLDKNNRRKKLSNITRIIISLFVLGIGIYFFIDSLVYLLKGDFGYIS</sequence>
<evidence type="ECO:0000313" key="3">
    <source>
        <dbReference type="Proteomes" id="UP000015854"/>
    </source>
</evidence>
<evidence type="ECO:0000256" key="1">
    <source>
        <dbReference type="SAM" id="Phobius"/>
    </source>
</evidence>
<name>T0SEN9_LACLC</name>
<feature type="transmembrane region" description="Helical" evidence="1">
    <location>
        <begin position="116"/>
        <end position="133"/>
    </location>
</feature>
<evidence type="ECO:0000313" key="2">
    <source>
        <dbReference type="EMBL" id="EQC57452.1"/>
    </source>
</evidence>
<reference evidence="2 3" key="1">
    <citation type="journal article" date="2013" name="ISME J.">
        <title>Multifactorial diversity sustains microbial community stability.</title>
        <authorList>
            <person name="Erkus O."/>
            <person name="de Jager V.C."/>
            <person name="Spus M."/>
            <person name="van Alen-Boerrigter I.J."/>
            <person name="van Rijswijck I.M."/>
            <person name="Hazelwood L."/>
            <person name="Janssen P.W."/>
            <person name="van Hijum S.A."/>
            <person name="Kleerebezem M."/>
            <person name="Smid E.J."/>
        </authorList>
    </citation>
    <scope>NUCLEOTIDE SEQUENCE [LARGE SCALE GENOMIC DNA]</scope>
    <source>
        <strain evidence="2 3">TIFN6</strain>
    </source>
</reference>
<dbReference type="EMBL" id="ATBB01000133">
    <property type="protein sequence ID" value="EQC57452.1"/>
    <property type="molecule type" value="Genomic_DNA"/>
</dbReference>
<dbReference type="Proteomes" id="UP000015854">
    <property type="component" value="Unassembled WGS sequence"/>
</dbReference>
<proteinExistence type="predicted"/>
<protein>
    <recommendedName>
        <fullName evidence="4">Cytochrome c-type biosis protein DsbD protein-disulfide reductase</fullName>
    </recommendedName>
</protein>